<organism evidence="2 3">
    <name type="scientific">Boothiomyces macroporosus</name>
    <dbReference type="NCBI Taxonomy" id="261099"/>
    <lineage>
        <taxon>Eukaryota</taxon>
        <taxon>Fungi</taxon>
        <taxon>Fungi incertae sedis</taxon>
        <taxon>Chytridiomycota</taxon>
        <taxon>Chytridiomycota incertae sedis</taxon>
        <taxon>Chytridiomycetes</taxon>
        <taxon>Rhizophydiales</taxon>
        <taxon>Terramycetaceae</taxon>
        <taxon>Boothiomyces</taxon>
    </lineage>
</organism>
<evidence type="ECO:0000256" key="1">
    <source>
        <dbReference type="SAM" id="MobiDB-lite"/>
    </source>
</evidence>
<name>A0AAD5Y2P1_9FUNG</name>
<dbReference type="EMBL" id="JADGKB010000067">
    <property type="protein sequence ID" value="KAJ3255393.1"/>
    <property type="molecule type" value="Genomic_DNA"/>
</dbReference>
<sequence length="1495" mass="179747">MSDKATKYSNLISVLRALEALKQDIPDKQFLLVQMVLYLLDRIFPNQTWNNKLKFLESDLSIERDHSKQTSFWIRDEKNHLDTFVINNTILDVEAGAITDVDKPFCFKHSRHLVPAQEVEAKEPTKTELVYESQDYEISELKNSLFLEQSDTELVKMFSSWKETIQKSKLNKKWIMQEWLAATKFWRIKLLKRSFRTWVKNGSMMAQAHVFRYHTLVDKPMIKMISTFRSRKRALSINLKRKIFSGWKQLAQDTLKLADTFYAKNIRNRCFQIISHSFNYRRHLLPTLNNHLKYYHSDLQLRAFLALKTEYKRRMAEKEKQIQLKSNVQIFKKEKHFYFWFDSLKRLQKLKRFTFIQNHKLQKSSLYRWQTEYKARQSKQRDIAKLNELKMRQLFIKWKLKNAFYTWRHIYLVKQMRIKSRRKSLNRLFNALVERRQQSVVPPSTTAESVIVAETVIKENSISLEPQLAIVDEMGKVGILDESVIDISVHEDNLEHSPKNENPVEIQQAITLNKLGESIAERENITKVINQETIIPAKSIGDETQEIIEAPPRNSERKSIVESDPKTVLDFSESATSRPQRSDEDLSGKLEIIPEIVEADDSPDSVHRSHTSDFENISNEKSTLLDQKKVEGAFQFLPESTLQKENIANPISNDTLETSSADIGIPPFEQENHQLTGKVQDMAESGILYEDSIIPEKRISDRETNQQVIPASTTDMKHVPVSNSKDMQELSELIVEKTQMEQFDLMFRQTHQEYFEYVHVGDSHDPVDLKPPAESENLGRIRERQNLEISSMIQRQKRLRTHFITWKRLRKEQILRTFVAAKFENIILKRNYFMMLKAKLDEVHLNIRMIDLKRRKMTIKWVLDNWRLRLFKKSQSKLIFNRWKNSAIESIKGNLVLDLYNAKLLMKYFYFWKKEDVRIKFHVKDIKKVKLDYLVSVLLNARLLFTTDGLAFPDQNGDNSDNHAQRMENEIKLVDHERESNSDDIDYQAENRALLHYRKVLLRKAFNTLNKSYSKIITNLNWAMLTSEYRTRMQSFLRWKQYLVTLKSDKVKLAINKFKLKRFFLIWHSSYCNSQLKHRAVKFYNQILIVTHLNIWISVYNKQIVRNNKAVQFYDVHLQKAIRHWKNELIKARVDSMEFYFMKWIHKQKKVTFIRKRIFGQWKRNLVSVRDMQSLAEKYDRTRLYLNVIKAWKKEILERKTSFERFHFLIWKYKFKSRVNLSILRMNRHITLRIMQNLFNQWKFKFKTKMKAIYAKYKLFLLVRQKIYFAKWKRKELTKKLNSYFEMWKLEKLKRLKLQVSSRLKMIDYFSKWKYKTDGKLLQSKNSILLRRYLTLWKVKCQTRRNESIEVRVAILKLSFNRWKRASKKDFEKTVKGRLFNYWQHRFTHTLTFPVLKMFFERWKKKNSRKTILRNKLKSPGKNSETDRDYLVRYFNKWKMKAITKQYFKKWQSSFESKKFDTYRKELFSDMICVKQLKKMYFYCWKNRSSILNNI</sequence>
<feature type="compositionally biased region" description="Basic and acidic residues" evidence="1">
    <location>
        <begin position="604"/>
        <end position="613"/>
    </location>
</feature>
<evidence type="ECO:0000313" key="2">
    <source>
        <dbReference type="EMBL" id="KAJ3255393.1"/>
    </source>
</evidence>
<proteinExistence type="predicted"/>
<gene>
    <name evidence="2" type="ORF">HK103_006312</name>
</gene>
<feature type="compositionally biased region" description="Basic and acidic residues" evidence="1">
    <location>
        <begin position="554"/>
        <end position="567"/>
    </location>
</feature>
<keyword evidence="3" id="KW-1185">Reference proteome</keyword>
<comment type="caution">
    <text evidence="2">The sequence shown here is derived from an EMBL/GenBank/DDBJ whole genome shotgun (WGS) entry which is preliminary data.</text>
</comment>
<feature type="region of interest" description="Disordered" evidence="1">
    <location>
        <begin position="548"/>
        <end position="620"/>
    </location>
</feature>
<evidence type="ECO:0008006" key="4">
    <source>
        <dbReference type="Google" id="ProtNLM"/>
    </source>
</evidence>
<dbReference type="Proteomes" id="UP001210925">
    <property type="component" value="Unassembled WGS sequence"/>
</dbReference>
<reference evidence="2" key="1">
    <citation type="submission" date="2020-05" db="EMBL/GenBank/DDBJ databases">
        <title>Phylogenomic resolution of chytrid fungi.</title>
        <authorList>
            <person name="Stajich J.E."/>
            <person name="Amses K."/>
            <person name="Simmons R."/>
            <person name="Seto K."/>
            <person name="Myers J."/>
            <person name="Bonds A."/>
            <person name="Quandt C.A."/>
            <person name="Barry K."/>
            <person name="Liu P."/>
            <person name="Grigoriev I."/>
            <person name="Longcore J.E."/>
            <person name="James T.Y."/>
        </authorList>
    </citation>
    <scope>NUCLEOTIDE SEQUENCE</scope>
    <source>
        <strain evidence="2">PLAUS21</strain>
    </source>
</reference>
<accession>A0AAD5Y2P1</accession>
<protein>
    <recommendedName>
        <fullName evidence="4">Sfi1 spindle body domain-containing protein</fullName>
    </recommendedName>
</protein>
<evidence type="ECO:0000313" key="3">
    <source>
        <dbReference type="Proteomes" id="UP001210925"/>
    </source>
</evidence>